<dbReference type="EMBL" id="NIZW01000008">
    <property type="protein sequence ID" value="PHQ35190.1"/>
    <property type="molecule type" value="Genomic_DNA"/>
</dbReference>
<dbReference type="RefSeq" id="WP_099260953.1">
    <property type="nucleotide sequence ID" value="NZ_NIZW01000008.1"/>
</dbReference>
<accession>A0A2G1W8N4</accession>
<gene>
    <name evidence="1" type="ORF">CEE69_12325</name>
</gene>
<dbReference type="AlphaFoldDB" id="A0A2G1W8N4"/>
<keyword evidence="2" id="KW-1185">Reference proteome</keyword>
<evidence type="ECO:0000313" key="1">
    <source>
        <dbReference type="EMBL" id="PHQ35190.1"/>
    </source>
</evidence>
<dbReference type="OrthoDB" id="274107at2"/>
<name>A0A2G1W8N4_9BACT</name>
<organism evidence="1 2">
    <name type="scientific">Rhodopirellula bahusiensis</name>
    <dbReference type="NCBI Taxonomy" id="2014065"/>
    <lineage>
        <taxon>Bacteria</taxon>
        <taxon>Pseudomonadati</taxon>
        <taxon>Planctomycetota</taxon>
        <taxon>Planctomycetia</taxon>
        <taxon>Pirellulales</taxon>
        <taxon>Pirellulaceae</taxon>
        <taxon>Rhodopirellula</taxon>
    </lineage>
</organism>
<dbReference type="GeneID" id="90608915"/>
<reference evidence="1 2" key="1">
    <citation type="submission" date="2017-06" db="EMBL/GenBank/DDBJ databases">
        <title>Description of Rhodopirellula bahusiensis sp. nov.</title>
        <authorList>
            <person name="Kizina J."/>
            <person name="Harder J."/>
        </authorList>
    </citation>
    <scope>NUCLEOTIDE SEQUENCE [LARGE SCALE GENOMIC DNA]</scope>
    <source>
        <strain evidence="1 2">SWK21</strain>
    </source>
</reference>
<evidence type="ECO:0000313" key="2">
    <source>
        <dbReference type="Proteomes" id="UP000225740"/>
    </source>
</evidence>
<proteinExistence type="predicted"/>
<protein>
    <submittedName>
        <fullName evidence="1">Uncharacterized protein</fullName>
    </submittedName>
</protein>
<sequence length="123" mass="13210">MMMSFQFAISGRLPEPSLVAVLNLAGFDPGLALWIDASLEPGPYTHYTVGLQQRGSRNVLSIDTFLLDPWVNSKTGETGESPHGSCKEFTVDVSGNVVNHGEVVDVDGDVTEWTSSSISFYGG</sequence>
<comment type="caution">
    <text evidence="1">The sequence shown here is derived from an EMBL/GenBank/DDBJ whole genome shotgun (WGS) entry which is preliminary data.</text>
</comment>
<dbReference type="Proteomes" id="UP000225740">
    <property type="component" value="Unassembled WGS sequence"/>
</dbReference>